<evidence type="ECO:0000256" key="3">
    <source>
        <dbReference type="ARBA" id="ARBA00011131"/>
    </source>
</evidence>
<comment type="subcellular location">
    <subcellularLocation>
        <location evidence="1">Cell membrane</location>
        <topology evidence="1">Multi-pass membrane protein</topology>
    </subcellularLocation>
</comment>
<evidence type="ECO:0000313" key="13">
    <source>
        <dbReference type="EMBL" id="MEL5988570.1"/>
    </source>
</evidence>
<dbReference type="InterPro" id="IPR051125">
    <property type="entry name" value="ABC-4/HrtB_transporter"/>
</dbReference>
<dbReference type="PANTHER" id="PTHR43738">
    <property type="entry name" value="ABC TRANSPORTER, MEMBRANE PROTEIN"/>
    <property type="match status" value="1"/>
</dbReference>
<evidence type="ECO:0000256" key="7">
    <source>
        <dbReference type="ARBA" id="ARBA00022692"/>
    </source>
</evidence>
<comment type="similarity">
    <text evidence="2">Belongs to the ABC-4 integral membrane protein family. HrtB subfamily.</text>
</comment>
<sequence>MFSLSLKEIKFFKLRYILIGFILFFVAALVFIISGLANGLANDNASSMKNMNAVSYYVSKDSDNRMDRSRFTATDVEKIKTNDAQPLGIQMMTLKDKESKEKLDVTLMGINPSQFLMPTVVDGKTISNTSNNDVVVDKTLEKQGAKIGDKLYAENSKTTLTIVGFTEDQTYSHTPTVIMNTDTWYKIFGGKENAGFNAIALKNDNATTKADVKNAVADGKFVPKQDLIDTIPGYSAEQSSLMMMLAFLIVIAVFVLGAFFYIMTIQKVNQFGILKAIGAKNKFLIGSTMLQVLVLSVVSIGLAIGFAFVLQQIMPNGIPFVFDFALILKFGGALLVVSLLGALFSTTSIVKADPLQAMGRAE</sequence>
<comment type="subunit">
    <text evidence="3">The complex is composed of two ATP-binding proteins (HrtA), two transmembrane proteins (HrtB) and a solute-binding protein.</text>
</comment>
<evidence type="ECO:0000256" key="11">
    <source>
        <dbReference type="SAM" id="Phobius"/>
    </source>
</evidence>
<dbReference type="RefSeq" id="WP_068450395.1">
    <property type="nucleotide sequence ID" value="NZ_CP147847.1"/>
</dbReference>
<evidence type="ECO:0000256" key="2">
    <source>
        <dbReference type="ARBA" id="ARBA00008697"/>
    </source>
</evidence>
<dbReference type="PANTHER" id="PTHR43738:SF1">
    <property type="entry name" value="HEMIN TRANSPORT SYSTEM PERMEASE PROTEIN HRTB-RELATED"/>
    <property type="match status" value="1"/>
</dbReference>
<feature type="transmembrane region" description="Helical" evidence="11">
    <location>
        <begin position="241"/>
        <end position="262"/>
    </location>
</feature>
<keyword evidence="9 11" id="KW-0472">Membrane</keyword>
<accession>A0ABU9LN91</accession>
<evidence type="ECO:0000256" key="9">
    <source>
        <dbReference type="ARBA" id="ARBA00023136"/>
    </source>
</evidence>
<keyword evidence="14" id="KW-1185">Reference proteome</keyword>
<protein>
    <recommendedName>
        <fullName evidence="4">Putative hemin transport system permease protein HrtB</fullName>
    </recommendedName>
</protein>
<comment type="caution">
    <text evidence="13">The sequence shown here is derived from an EMBL/GenBank/DDBJ whole genome shotgun (WGS) entry which is preliminary data.</text>
</comment>
<feature type="domain" description="ABC3 transporter permease C-terminal" evidence="12">
    <location>
        <begin position="243"/>
        <end position="354"/>
    </location>
</feature>
<feature type="transmembrane region" description="Helical" evidence="11">
    <location>
        <begin position="283"/>
        <end position="310"/>
    </location>
</feature>
<feature type="transmembrane region" description="Helical" evidence="11">
    <location>
        <begin position="330"/>
        <end position="350"/>
    </location>
</feature>
<name>A0ABU9LN91_9BACL</name>
<evidence type="ECO:0000256" key="5">
    <source>
        <dbReference type="ARBA" id="ARBA00022448"/>
    </source>
</evidence>
<evidence type="ECO:0000259" key="12">
    <source>
        <dbReference type="Pfam" id="PF02687"/>
    </source>
</evidence>
<comment type="function">
    <text evidence="10">Part of the ABC transporter complex hrt involved in hemin import. Responsible for the translocation of the substrate across the membrane.</text>
</comment>
<evidence type="ECO:0000256" key="8">
    <source>
        <dbReference type="ARBA" id="ARBA00022989"/>
    </source>
</evidence>
<dbReference type="InterPro" id="IPR003838">
    <property type="entry name" value="ABC3_permease_C"/>
</dbReference>
<evidence type="ECO:0000313" key="14">
    <source>
        <dbReference type="Proteomes" id="UP001398420"/>
    </source>
</evidence>
<dbReference type="EMBL" id="JBCEWA010000006">
    <property type="protein sequence ID" value="MEL5988570.1"/>
    <property type="molecule type" value="Genomic_DNA"/>
</dbReference>
<keyword evidence="5" id="KW-0813">Transport</keyword>
<keyword evidence="8 11" id="KW-1133">Transmembrane helix</keyword>
<organism evidence="13 14">
    <name type="scientific">Kurthia gibsonii</name>
    <dbReference type="NCBI Taxonomy" id="33946"/>
    <lineage>
        <taxon>Bacteria</taxon>
        <taxon>Bacillati</taxon>
        <taxon>Bacillota</taxon>
        <taxon>Bacilli</taxon>
        <taxon>Bacillales</taxon>
        <taxon>Caryophanaceae</taxon>
        <taxon>Kurthia</taxon>
    </lineage>
</organism>
<evidence type="ECO:0000256" key="1">
    <source>
        <dbReference type="ARBA" id="ARBA00004651"/>
    </source>
</evidence>
<keyword evidence="6" id="KW-1003">Cell membrane</keyword>
<feature type="transmembrane region" description="Helical" evidence="11">
    <location>
        <begin position="16"/>
        <end position="41"/>
    </location>
</feature>
<dbReference type="Proteomes" id="UP001398420">
    <property type="component" value="Unassembled WGS sequence"/>
</dbReference>
<evidence type="ECO:0000256" key="6">
    <source>
        <dbReference type="ARBA" id="ARBA00022475"/>
    </source>
</evidence>
<proteinExistence type="inferred from homology"/>
<keyword evidence="7 11" id="KW-0812">Transmembrane</keyword>
<dbReference type="Pfam" id="PF02687">
    <property type="entry name" value="FtsX"/>
    <property type="match status" value="1"/>
</dbReference>
<evidence type="ECO:0000256" key="10">
    <source>
        <dbReference type="ARBA" id="ARBA00024973"/>
    </source>
</evidence>
<evidence type="ECO:0000256" key="4">
    <source>
        <dbReference type="ARBA" id="ARBA00016962"/>
    </source>
</evidence>
<gene>
    <name evidence="13" type="ORF">AAF454_09160</name>
</gene>
<reference evidence="13 14" key="1">
    <citation type="submission" date="2024-04" db="EMBL/GenBank/DDBJ databases">
        <authorList>
            <person name="Wu Y.S."/>
            <person name="Zhang L."/>
        </authorList>
    </citation>
    <scope>NUCLEOTIDE SEQUENCE [LARGE SCALE GENOMIC DNA]</scope>
    <source>
        <strain evidence="13 14">KG-01</strain>
    </source>
</reference>